<name>A0A941ICA6_9BACI</name>
<feature type="transmembrane region" description="Helical" evidence="1">
    <location>
        <begin position="153"/>
        <end position="172"/>
    </location>
</feature>
<evidence type="ECO:0000256" key="1">
    <source>
        <dbReference type="SAM" id="Phobius"/>
    </source>
</evidence>
<sequence length="384" mass="45554">MISVFRPFWSYDVNATENWLTYMAQQGYHFVKFNRLTRRFYFEKAGTIMQTPTYWIEHEKRGKADLSKALQEDGWRQIYAERNWHVLRNEKTLHDITTLPAREGMIRRNDTLRKLFFILLLALIFTALPPVLLLGVSLVMAGVPPSVEGGPGWLFTALIGLSLWMYIPYSFFKLNQSVKQLEACDVLENKQRLSQEKYTSDFVKWRLGWIYAPDKLEKWLEAMAKQGKQFVAVRTFGIRFYFKDSRPQHIRYCVDYQKELNRAYFDMHLGAGWRLMHASKGFMNKWSIWSMAYEEGEELPQLYNDTVHMLDHAKRIAFSHLFMMLPMTSMYVVLFSMQWSADMGKMDWFMLIVFGIAVIEFATFSLQSGLYYQRIRKRVSKFFP</sequence>
<proteinExistence type="predicted"/>
<feature type="transmembrane region" description="Helical" evidence="1">
    <location>
        <begin position="316"/>
        <end position="336"/>
    </location>
</feature>
<protein>
    <submittedName>
        <fullName evidence="2">DUF2812 domain-containing protein</fullName>
    </submittedName>
</protein>
<dbReference type="Pfam" id="PF11193">
    <property type="entry name" value="DUF2812"/>
    <property type="match status" value="2"/>
</dbReference>
<evidence type="ECO:0000313" key="2">
    <source>
        <dbReference type="EMBL" id="MBR7797207.1"/>
    </source>
</evidence>
<keyword evidence="1" id="KW-0812">Transmembrane</keyword>
<keyword evidence="1" id="KW-1133">Transmembrane helix</keyword>
<keyword evidence="1" id="KW-0472">Membrane</keyword>
<dbReference type="RefSeq" id="WP_166530647.1">
    <property type="nucleotide sequence ID" value="NZ_JAGSOT010000046.1"/>
</dbReference>
<dbReference type="EMBL" id="JAGSOT010000046">
    <property type="protein sequence ID" value="MBR7797207.1"/>
    <property type="molecule type" value="Genomic_DNA"/>
</dbReference>
<evidence type="ECO:0000313" key="3">
    <source>
        <dbReference type="Proteomes" id="UP000675284"/>
    </source>
</evidence>
<dbReference type="InterPro" id="IPR021359">
    <property type="entry name" value="DUF2812"/>
</dbReference>
<comment type="caution">
    <text evidence="2">The sequence shown here is derived from an EMBL/GenBank/DDBJ whole genome shotgun (WGS) entry which is preliminary data.</text>
</comment>
<gene>
    <name evidence="2" type="ORF">KCX74_14300</name>
</gene>
<dbReference type="Proteomes" id="UP000675284">
    <property type="component" value="Unassembled WGS sequence"/>
</dbReference>
<organism evidence="2 3">
    <name type="scientific">Virgibacillus salarius</name>
    <dbReference type="NCBI Taxonomy" id="447199"/>
    <lineage>
        <taxon>Bacteria</taxon>
        <taxon>Bacillati</taxon>
        <taxon>Bacillota</taxon>
        <taxon>Bacilli</taxon>
        <taxon>Bacillales</taxon>
        <taxon>Bacillaceae</taxon>
        <taxon>Virgibacillus</taxon>
    </lineage>
</organism>
<accession>A0A941ICA6</accession>
<keyword evidence="3" id="KW-1185">Reference proteome</keyword>
<feature type="transmembrane region" description="Helical" evidence="1">
    <location>
        <begin position="348"/>
        <end position="372"/>
    </location>
</feature>
<dbReference type="AlphaFoldDB" id="A0A941ICA6"/>
<reference evidence="2" key="1">
    <citation type="submission" date="2021-04" db="EMBL/GenBank/DDBJ databases">
        <title>Isolation and polyphasic classification of algal microorganism.</title>
        <authorList>
            <person name="Wang S."/>
        </authorList>
    </citation>
    <scope>NUCLEOTIDE SEQUENCE</scope>
    <source>
        <strain evidence="2">720a</strain>
    </source>
</reference>
<feature type="transmembrane region" description="Helical" evidence="1">
    <location>
        <begin position="115"/>
        <end position="141"/>
    </location>
</feature>